<dbReference type="AlphaFoldDB" id="A0A1E1LES8"/>
<proteinExistence type="predicted"/>
<reference evidence="2" key="1">
    <citation type="submission" date="2016-03" db="EMBL/GenBank/DDBJ databases">
        <authorList>
            <person name="Guldener U."/>
        </authorList>
    </citation>
    <scope>NUCLEOTIDE SEQUENCE [LARGE SCALE GENOMIC DNA]</scope>
    <source>
        <strain evidence="2">04CH-RAC-A.6.1</strain>
    </source>
</reference>
<name>A0A1E1LES8_9HELO</name>
<gene>
    <name evidence="1" type="ORF">RAG0_13917</name>
</gene>
<dbReference type="EMBL" id="FJUX01000110">
    <property type="protein sequence ID" value="CZT09033.1"/>
    <property type="molecule type" value="Genomic_DNA"/>
</dbReference>
<evidence type="ECO:0000313" key="1">
    <source>
        <dbReference type="EMBL" id="CZT09033.1"/>
    </source>
</evidence>
<accession>A0A1E1LES8</accession>
<organism evidence="1 2">
    <name type="scientific">Rhynchosporium agropyri</name>
    <dbReference type="NCBI Taxonomy" id="914238"/>
    <lineage>
        <taxon>Eukaryota</taxon>
        <taxon>Fungi</taxon>
        <taxon>Dikarya</taxon>
        <taxon>Ascomycota</taxon>
        <taxon>Pezizomycotina</taxon>
        <taxon>Leotiomycetes</taxon>
        <taxon>Helotiales</taxon>
        <taxon>Ploettnerulaceae</taxon>
        <taxon>Rhynchosporium</taxon>
    </lineage>
</organism>
<dbReference type="Proteomes" id="UP000178912">
    <property type="component" value="Unassembled WGS sequence"/>
</dbReference>
<sequence length="86" mass="9165">MPALTIPAVLLKIQLNAYSWNNLSPRKKLSVIDALRDFRPPDNSLLATLGMKAGGAGPERVVCTSPKSEDDAAFISCVVPTINTPS</sequence>
<protein>
    <submittedName>
        <fullName evidence="1">Uncharacterized protein</fullName>
    </submittedName>
</protein>
<evidence type="ECO:0000313" key="2">
    <source>
        <dbReference type="Proteomes" id="UP000178912"/>
    </source>
</evidence>
<keyword evidence="2" id="KW-1185">Reference proteome</keyword>